<dbReference type="RefSeq" id="WP_086815061.1">
    <property type="nucleotide sequence ID" value="NZ_BJMM01000060.1"/>
</dbReference>
<name>A0A4Y3RD93_STRCI</name>
<gene>
    <name evidence="3" type="ORF">SCA03_62610</name>
</gene>
<evidence type="ECO:0000256" key="1">
    <source>
        <dbReference type="SAM" id="MobiDB-lite"/>
    </source>
</evidence>
<dbReference type="Pfam" id="PF01464">
    <property type="entry name" value="SLT"/>
    <property type="match status" value="1"/>
</dbReference>
<dbReference type="Gene3D" id="1.10.530.10">
    <property type="match status" value="1"/>
</dbReference>
<accession>A0A4Y3RD93</accession>
<feature type="compositionally biased region" description="Basic and acidic residues" evidence="1">
    <location>
        <begin position="92"/>
        <end position="137"/>
    </location>
</feature>
<organism evidence="3 4">
    <name type="scientific">Streptomyces cacaoi</name>
    <dbReference type="NCBI Taxonomy" id="1898"/>
    <lineage>
        <taxon>Bacteria</taxon>
        <taxon>Bacillati</taxon>
        <taxon>Actinomycetota</taxon>
        <taxon>Actinomycetes</taxon>
        <taxon>Kitasatosporales</taxon>
        <taxon>Streptomycetaceae</taxon>
        <taxon>Streptomyces</taxon>
    </lineage>
</organism>
<evidence type="ECO:0000313" key="4">
    <source>
        <dbReference type="Proteomes" id="UP000319210"/>
    </source>
</evidence>
<feature type="compositionally biased region" description="Pro residues" evidence="1">
    <location>
        <begin position="1"/>
        <end position="13"/>
    </location>
</feature>
<dbReference type="SUPFAM" id="SSF53955">
    <property type="entry name" value="Lysozyme-like"/>
    <property type="match status" value="1"/>
</dbReference>
<feature type="compositionally biased region" description="Low complexity" evidence="1">
    <location>
        <begin position="141"/>
        <end position="160"/>
    </location>
</feature>
<comment type="caution">
    <text evidence="3">The sequence shown here is derived from an EMBL/GenBank/DDBJ whole genome shotgun (WGS) entry which is preliminary data.</text>
</comment>
<evidence type="ECO:0000259" key="2">
    <source>
        <dbReference type="Pfam" id="PF01464"/>
    </source>
</evidence>
<feature type="compositionally biased region" description="Polar residues" evidence="1">
    <location>
        <begin position="67"/>
        <end position="91"/>
    </location>
</feature>
<sequence length="252" mass="26871">MSAPSPGPSPHPPASHRGPRRFSRLQKVSAATGIAAVGVTALAFGTASSGGGSQDAHVAEPATGTQLVAVSRAAQQQHESIGRQSARMQQQLREEKRAARKTAEKRAAAREKARAEREERAAKAAERERRSRAEASRSARRSAAPGATASPRPAAPTGSPREIARQLIGDEAQFRCFSRIVERESGWNVTAQNPSSGAYGLVQALPGTKMASAGADWRTNPATQIKWGLGYMKETYGSPCGAWSFWQSHQAY</sequence>
<reference evidence="3 4" key="1">
    <citation type="submission" date="2019-06" db="EMBL/GenBank/DDBJ databases">
        <title>Whole genome shotgun sequence of Streptomyces cacaoi subsp. cacaoi NBRC 12748.</title>
        <authorList>
            <person name="Hosoyama A."/>
            <person name="Uohara A."/>
            <person name="Ohji S."/>
            <person name="Ichikawa N."/>
        </authorList>
    </citation>
    <scope>NUCLEOTIDE SEQUENCE [LARGE SCALE GENOMIC DNA]</scope>
    <source>
        <strain evidence="3 4">NBRC 12748</strain>
    </source>
</reference>
<keyword evidence="4" id="KW-1185">Reference proteome</keyword>
<feature type="domain" description="Transglycosylase SLT" evidence="2">
    <location>
        <begin position="178"/>
        <end position="242"/>
    </location>
</feature>
<dbReference type="AlphaFoldDB" id="A0A4Y3RD93"/>
<dbReference type="InterPro" id="IPR008258">
    <property type="entry name" value="Transglycosylase_SLT_dom_1"/>
</dbReference>
<dbReference type="InterPro" id="IPR023346">
    <property type="entry name" value="Lysozyme-like_dom_sf"/>
</dbReference>
<evidence type="ECO:0000313" key="3">
    <source>
        <dbReference type="EMBL" id="GEB53710.1"/>
    </source>
</evidence>
<dbReference type="Proteomes" id="UP000319210">
    <property type="component" value="Unassembled WGS sequence"/>
</dbReference>
<dbReference type="EMBL" id="BJMM01000060">
    <property type="protein sequence ID" value="GEB53710.1"/>
    <property type="molecule type" value="Genomic_DNA"/>
</dbReference>
<dbReference type="OrthoDB" id="9766277at2"/>
<feature type="region of interest" description="Disordered" evidence="1">
    <location>
        <begin position="1"/>
        <end position="20"/>
    </location>
</feature>
<proteinExistence type="predicted"/>
<feature type="region of interest" description="Disordered" evidence="1">
    <location>
        <begin position="67"/>
        <end position="160"/>
    </location>
</feature>
<protein>
    <recommendedName>
        <fullName evidence="2">Transglycosylase SLT domain-containing protein</fullName>
    </recommendedName>
</protein>